<dbReference type="OrthoDB" id="342236at2157"/>
<sequence>MTRGLVSLEATDAHRDLLAEAAASARGSDDDLVVLWHLDADKYDEDVTTLEAVGRIENVEYDHSSIVDGATAKARSFVTDVLGDSDVDVQIAVSVGSEDDRAERVLDAAAEHDCGHVFVLGDSRSPTGKAVFGDFAQQVVLNFEGYTTVRTV</sequence>
<dbReference type="EMBL" id="FNBO01000007">
    <property type="protein sequence ID" value="SDF71812.1"/>
    <property type="molecule type" value="Genomic_DNA"/>
</dbReference>
<dbReference type="SUPFAM" id="SSF52402">
    <property type="entry name" value="Adenine nucleotide alpha hydrolases-like"/>
    <property type="match status" value="1"/>
</dbReference>
<dbReference type="Proteomes" id="UP000324020">
    <property type="component" value="Unassembled WGS sequence"/>
</dbReference>
<dbReference type="AlphaFoldDB" id="A0A1G7NCX7"/>
<keyword evidence="2" id="KW-1185">Reference proteome</keyword>
<accession>A0A1G7NCX7</accession>
<gene>
    <name evidence="1" type="ORF">SAMN04488067_107135</name>
</gene>
<reference evidence="1 2" key="1">
    <citation type="submission" date="2016-10" db="EMBL/GenBank/DDBJ databases">
        <authorList>
            <person name="Varghese N."/>
            <person name="Submissions S."/>
        </authorList>
    </citation>
    <scope>NUCLEOTIDE SEQUENCE [LARGE SCALE GENOMIC DNA]</scope>
    <source>
        <strain evidence="1 2">CGMCC 1.3527</strain>
    </source>
</reference>
<evidence type="ECO:0008006" key="3">
    <source>
        <dbReference type="Google" id="ProtNLM"/>
    </source>
</evidence>
<name>A0A1G7NCX7_9EURY</name>
<proteinExistence type="predicted"/>
<protein>
    <recommendedName>
        <fullName evidence="3">Nucleotide-binding universal stress protein, UspA family</fullName>
    </recommendedName>
</protein>
<evidence type="ECO:0000313" key="1">
    <source>
        <dbReference type="EMBL" id="SDF71812.1"/>
    </source>
</evidence>
<organism evidence="1 2">
    <name type="scientific">Halorubrum xinjiangense</name>
    <dbReference type="NCBI Taxonomy" id="261291"/>
    <lineage>
        <taxon>Archaea</taxon>
        <taxon>Methanobacteriati</taxon>
        <taxon>Methanobacteriota</taxon>
        <taxon>Stenosarchaea group</taxon>
        <taxon>Halobacteria</taxon>
        <taxon>Halobacteriales</taxon>
        <taxon>Haloferacaceae</taxon>
        <taxon>Halorubrum</taxon>
    </lineage>
</organism>
<evidence type="ECO:0000313" key="2">
    <source>
        <dbReference type="Proteomes" id="UP000324020"/>
    </source>
</evidence>
<dbReference type="InterPro" id="IPR014729">
    <property type="entry name" value="Rossmann-like_a/b/a_fold"/>
</dbReference>
<dbReference type="Gene3D" id="3.40.50.620">
    <property type="entry name" value="HUPs"/>
    <property type="match status" value="1"/>
</dbReference>
<dbReference type="RefSeq" id="WP_149798874.1">
    <property type="nucleotide sequence ID" value="NZ_FNBO01000007.1"/>
</dbReference>